<dbReference type="PANTHER" id="PTHR45947:SF3">
    <property type="entry name" value="SULFOQUINOVOSYL TRANSFERASE SQD2"/>
    <property type="match status" value="1"/>
</dbReference>
<dbReference type="InterPro" id="IPR050194">
    <property type="entry name" value="Glycosyltransferase_grp1"/>
</dbReference>
<reference evidence="3 4" key="1">
    <citation type="journal article" date="2019" name="Int. J. Syst. Evol. Microbiol.">
        <title>Clostridium fermenticellae sp. nov., isolated from the mud in a fermentation cellar for the production of the Chinese liquor, baijiu.</title>
        <authorList>
            <person name="Xu P.X."/>
            <person name="Chai L.J."/>
            <person name="Qiu T."/>
            <person name="Zhang X.J."/>
            <person name="Lu Z.M."/>
            <person name="Xiao C."/>
            <person name="Wang S.T."/>
            <person name="Shen C.H."/>
            <person name="Shi J.S."/>
            <person name="Xu Z.H."/>
        </authorList>
    </citation>
    <scope>NUCLEOTIDE SEQUENCE [LARGE SCALE GENOMIC DNA]</scope>
    <source>
        <strain evidence="3 4">JN500901</strain>
    </source>
</reference>
<dbReference type="InterPro" id="IPR028098">
    <property type="entry name" value="Glyco_trans_4-like_N"/>
</dbReference>
<dbReference type="OrthoDB" id="9794575at2"/>
<feature type="domain" description="Glycosyltransferase subfamily 4-like N-terminal" evidence="2">
    <location>
        <begin position="124"/>
        <end position="240"/>
    </location>
</feature>
<dbReference type="PANTHER" id="PTHR45947">
    <property type="entry name" value="SULFOQUINOVOSYL TRANSFERASE SQD2"/>
    <property type="match status" value="1"/>
</dbReference>
<evidence type="ECO:0000259" key="2">
    <source>
        <dbReference type="Pfam" id="PF13439"/>
    </source>
</evidence>
<keyword evidence="4" id="KW-1185">Reference proteome</keyword>
<dbReference type="EMBL" id="CP032416">
    <property type="protein sequence ID" value="AYD39335.1"/>
    <property type="molecule type" value="Genomic_DNA"/>
</dbReference>
<keyword evidence="3" id="KW-0808">Transferase</keyword>
<evidence type="ECO:0000259" key="1">
    <source>
        <dbReference type="Pfam" id="PF00534"/>
    </source>
</evidence>
<dbReference type="GO" id="GO:0016758">
    <property type="term" value="F:hexosyltransferase activity"/>
    <property type="evidence" value="ECO:0007669"/>
    <property type="project" value="TreeGrafter"/>
</dbReference>
<dbReference type="Pfam" id="PF13439">
    <property type="entry name" value="Glyco_transf_4"/>
    <property type="match status" value="1"/>
</dbReference>
<evidence type="ECO:0000313" key="3">
    <source>
        <dbReference type="EMBL" id="AYD39335.1"/>
    </source>
</evidence>
<feature type="domain" description="Glycosyl transferase family 1" evidence="1">
    <location>
        <begin position="249"/>
        <end position="414"/>
    </location>
</feature>
<accession>A0A386H193</accession>
<dbReference type="SUPFAM" id="SSF53756">
    <property type="entry name" value="UDP-Glycosyltransferase/glycogen phosphorylase"/>
    <property type="match status" value="1"/>
</dbReference>
<dbReference type="Proteomes" id="UP000266301">
    <property type="component" value="Chromosome"/>
</dbReference>
<proteinExistence type="predicted"/>
<evidence type="ECO:0000313" key="4">
    <source>
        <dbReference type="Proteomes" id="UP000266301"/>
    </source>
</evidence>
<dbReference type="KEGG" id="cfer:D4Z93_01760"/>
<dbReference type="AlphaFoldDB" id="A0A386H193"/>
<name>A0A386H193_9CLOT</name>
<dbReference type="Pfam" id="PF00534">
    <property type="entry name" value="Glycos_transf_1"/>
    <property type="match status" value="1"/>
</dbReference>
<protein>
    <submittedName>
        <fullName evidence="3">Glycosyltransferase</fullName>
    </submittedName>
</protein>
<dbReference type="Gene3D" id="3.40.50.2000">
    <property type="entry name" value="Glycogen Phosphorylase B"/>
    <property type="match status" value="2"/>
</dbReference>
<gene>
    <name evidence="3" type="ORF">D4Z93_01760</name>
</gene>
<sequence length="441" mass="51363">MKNVLIIAYDFPPMGGGGVMRVAKFIKYLPMYNYNPIVLTVKKLDYSPIDKILYDEVRYSKIYRIRDGIWFEKFKQIIKEKNNIDKEQPLENYKKKSIKISLLKIAKRVKQAYVNNLVIPDLSINWVNNSISKAIDIIKNENIDIIFVTSPPHGVQLLGIKLKKMFPNMPLVVDFRDGWTINPLCKPSNKIKEKIEKKYEKTLIKLADKVICATNPIEVEYKNIYKEFSNKFITITNGYDGENYNFNEDNYIKDNNFTIIYSGSIGGKQRPAKYFLEACRNIIVDKDIKKVLKIVFIGTFFEDKIYWIKQLGKNIKFISHMPQSDVIKFTENAELLMVTFLPEQGGKTVLTGKIFEYAASRRPIIGLVPDSAAKDFILNNNLGFCCEPTDIHAIENVIKKTYELWKNNQLYINNSNVKFIEQYDRRKLAKKLAYLFDELLR</sequence>
<dbReference type="RefSeq" id="WP_119970044.1">
    <property type="nucleotide sequence ID" value="NZ_CP032416.1"/>
</dbReference>
<organism evidence="3 4">
    <name type="scientific">Clostridium fermenticellae</name>
    <dbReference type="NCBI Taxonomy" id="2068654"/>
    <lineage>
        <taxon>Bacteria</taxon>
        <taxon>Bacillati</taxon>
        <taxon>Bacillota</taxon>
        <taxon>Clostridia</taxon>
        <taxon>Eubacteriales</taxon>
        <taxon>Clostridiaceae</taxon>
        <taxon>Clostridium</taxon>
    </lineage>
</organism>
<dbReference type="InterPro" id="IPR001296">
    <property type="entry name" value="Glyco_trans_1"/>
</dbReference>